<dbReference type="AlphaFoldDB" id="A0A841UBT7"/>
<dbReference type="CDD" id="cd01992">
    <property type="entry name" value="TilS_N"/>
    <property type="match status" value="1"/>
</dbReference>
<comment type="catalytic activity">
    <reaction evidence="7 8">
        <text>cytidine(34) in tRNA(Ile2) + L-lysine + ATP = lysidine(34) in tRNA(Ile2) + AMP + diphosphate + H(+)</text>
        <dbReference type="Rhea" id="RHEA:43744"/>
        <dbReference type="Rhea" id="RHEA-COMP:10625"/>
        <dbReference type="Rhea" id="RHEA-COMP:10670"/>
        <dbReference type="ChEBI" id="CHEBI:15378"/>
        <dbReference type="ChEBI" id="CHEBI:30616"/>
        <dbReference type="ChEBI" id="CHEBI:32551"/>
        <dbReference type="ChEBI" id="CHEBI:33019"/>
        <dbReference type="ChEBI" id="CHEBI:82748"/>
        <dbReference type="ChEBI" id="CHEBI:83665"/>
        <dbReference type="ChEBI" id="CHEBI:456215"/>
        <dbReference type="EC" id="6.3.4.19"/>
    </reaction>
</comment>
<dbReference type="InterPro" id="IPR012796">
    <property type="entry name" value="Lysidine-tRNA-synth_C"/>
</dbReference>
<dbReference type="NCBIfam" id="TIGR02432">
    <property type="entry name" value="lysidine_TilS_N"/>
    <property type="match status" value="1"/>
</dbReference>
<comment type="subcellular location">
    <subcellularLocation>
        <location evidence="1 8">Cytoplasm</location>
    </subcellularLocation>
</comment>
<dbReference type="Gene3D" id="3.30.465.60">
    <property type="match status" value="1"/>
</dbReference>
<feature type="domain" description="Lysidine-tRNA(Ile) synthetase C-terminal" evidence="9">
    <location>
        <begin position="389"/>
        <end position="463"/>
    </location>
</feature>
<evidence type="ECO:0000256" key="2">
    <source>
        <dbReference type="ARBA" id="ARBA00022490"/>
    </source>
</evidence>
<evidence type="ECO:0000256" key="5">
    <source>
        <dbReference type="ARBA" id="ARBA00022741"/>
    </source>
</evidence>
<dbReference type="PANTHER" id="PTHR43033">
    <property type="entry name" value="TRNA(ILE)-LYSIDINE SYNTHASE-RELATED"/>
    <property type="match status" value="1"/>
</dbReference>
<comment type="similarity">
    <text evidence="8">Belongs to the tRNA(Ile)-lysidine synthase family.</text>
</comment>
<dbReference type="InterPro" id="IPR011063">
    <property type="entry name" value="TilS/TtcA_N"/>
</dbReference>
<evidence type="ECO:0000256" key="7">
    <source>
        <dbReference type="ARBA" id="ARBA00048539"/>
    </source>
</evidence>
<dbReference type="Gene3D" id="3.40.50.620">
    <property type="entry name" value="HUPs"/>
    <property type="match status" value="1"/>
</dbReference>
<keyword evidence="6 8" id="KW-0067">ATP-binding</keyword>
<keyword evidence="5 8" id="KW-0547">Nucleotide-binding</keyword>
<evidence type="ECO:0000256" key="4">
    <source>
        <dbReference type="ARBA" id="ARBA00022694"/>
    </source>
</evidence>
<dbReference type="NCBIfam" id="TIGR02433">
    <property type="entry name" value="lysidine_TilS_C"/>
    <property type="match status" value="1"/>
</dbReference>
<evidence type="ECO:0000313" key="10">
    <source>
        <dbReference type="EMBL" id="MBB6695673.1"/>
    </source>
</evidence>
<dbReference type="RefSeq" id="WP_185139624.1">
    <property type="nucleotide sequence ID" value="NZ_JACJVR010000134.1"/>
</dbReference>
<dbReference type="Pfam" id="PF11734">
    <property type="entry name" value="TilS_C"/>
    <property type="match status" value="1"/>
</dbReference>
<dbReference type="InterPro" id="IPR012795">
    <property type="entry name" value="tRNA_Ile_lys_synt_N"/>
</dbReference>
<dbReference type="GO" id="GO:0005524">
    <property type="term" value="F:ATP binding"/>
    <property type="evidence" value="ECO:0007669"/>
    <property type="project" value="UniProtKB-UniRule"/>
</dbReference>
<keyword evidence="3 8" id="KW-0436">Ligase</keyword>
<evidence type="ECO:0000256" key="3">
    <source>
        <dbReference type="ARBA" id="ARBA00022598"/>
    </source>
</evidence>
<dbReference type="Pfam" id="PF01171">
    <property type="entry name" value="ATP_bind_3"/>
    <property type="match status" value="1"/>
</dbReference>
<dbReference type="SUPFAM" id="SSF56037">
    <property type="entry name" value="PheT/TilS domain"/>
    <property type="match status" value="1"/>
</dbReference>
<keyword evidence="4 8" id="KW-0819">tRNA processing</keyword>
<dbReference type="InterPro" id="IPR014729">
    <property type="entry name" value="Rossmann-like_a/b/a_fold"/>
</dbReference>
<evidence type="ECO:0000256" key="8">
    <source>
        <dbReference type="HAMAP-Rule" id="MF_01161"/>
    </source>
</evidence>
<sequence length="479" mass="53187">MDELLLRVREATSGESWRAPGRTVVAGVSGGPDSMVLLHLLREMAREDGFRVVAAHVNHRFRGAEADAEEELVKRTAAEWGVPCETIAIDVPAYIASSGLNPQEAAREKRYAYLLDVARGAGARTIALAHHADDQAETVLMRILRGTGIAGLAGIPARREEKELELIRPLLRITKCELLEYGERNSVPYAFDSSNADRHYTRNAIRLDLLPMLETYNPRVRASLIRLSEMAAIENDYMEAEAEKALASAAVRAGEGWMLDRRRFRGLHVALQRRVIKLILNYVEPSSFSFDYERVEETASAIAAEEPSVIRIDIGNGWILSREYEEAYVGPVRPARGPFSYEVPGPEARVDVPEARASFLLSRTDAPSPSPPDSRWEAFFDESSLEFPLAIRNRRPGDRIEPMGLNGSKKVQDMFVDAKVPKSLRDGLPLLVDASGRVLWIPGMRRSRHAPPTEGKATVRVRVEGELRTSGIETAACSK</sequence>
<dbReference type="GO" id="GO:0006400">
    <property type="term" value="P:tRNA modification"/>
    <property type="evidence" value="ECO:0007669"/>
    <property type="project" value="UniProtKB-UniRule"/>
</dbReference>
<keyword evidence="2 8" id="KW-0963">Cytoplasm</keyword>
<comment type="function">
    <text evidence="8">Ligates lysine onto the cytidine present at position 34 of the AUA codon-specific tRNA(Ile) that contains the anticodon CAU, in an ATP-dependent manner. Cytidine is converted to lysidine, thus changing the amino acid specificity of the tRNA from methionine to isoleucine.</text>
</comment>
<dbReference type="SUPFAM" id="SSF82829">
    <property type="entry name" value="MesJ substrate recognition domain-like"/>
    <property type="match status" value="1"/>
</dbReference>
<evidence type="ECO:0000256" key="6">
    <source>
        <dbReference type="ARBA" id="ARBA00022840"/>
    </source>
</evidence>
<dbReference type="InterPro" id="IPR012094">
    <property type="entry name" value="tRNA_Ile_lys_synt"/>
</dbReference>
<name>A0A841UBT7_9BACL</name>
<proteinExistence type="inferred from homology"/>
<evidence type="ECO:0000313" key="11">
    <source>
        <dbReference type="Proteomes" id="UP000553776"/>
    </source>
</evidence>
<dbReference type="EMBL" id="JACJVR010000134">
    <property type="protein sequence ID" value="MBB6695673.1"/>
    <property type="molecule type" value="Genomic_DNA"/>
</dbReference>
<feature type="binding site" evidence="8">
    <location>
        <begin position="29"/>
        <end position="34"/>
    </location>
    <ligand>
        <name>ATP</name>
        <dbReference type="ChEBI" id="CHEBI:30616"/>
    </ligand>
</feature>
<dbReference type="Proteomes" id="UP000553776">
    <property type="component" value="Unassembled WGS sequence"/>
</dbReference>
<dbReference type="HAMAP" id="MF_01161">
    <property type="entry name" value="tRNA_Ile_lys_synt"/>
    <property type="match status" value="1"/>
</dbReference>
<reference evidence="10 11" key="1">
    <citation type="submission" date="2020-08" db="EMBL/GenBank/DDBJ databases">
        <title>Cohnella phylogeny.</title>
        <authorList>
            <person name="Dunlap C."/>
        </authorList>
    </citation>
    <scope>NUCLEOTIDE SEQUENCE [LARGE SCALE GENOMIC DNA]</scope>
    <source>
        <strain evidence="10 11">DSM 25239</strain>
    </source>
</reference>
<evidence type="ECO:0000256" key="1">
    <source>
        <dbReference type="ARBA" id="ARBA00004496"/>
    </source>
</evidence>
<dbReference type="PANTHER" id="PTHR43033:SF1">
    <property type="entry name" value="TRNA(ILE)-LYSIDINE SYNTHASE-RELATED"/>
    <property type="match status" value="1"/>
</dbReference>
<accession>A0A841UBT7</accession>
<comment type="domain">
    <text evidence="8">The N-terminal region contains the highly conserved SGGXDS motif, predicted to be a P-loop motif involved in ATP binding.</text>
</comment>
<dbReference type="SUPFAM" id="SSF52402">
    <property type="entry name" value="Adenine nucleotide alpha hydrolases-like"/>
    <property type="match status" value="1"/>
</dbReference>
<protein>
    <recommendedName>
        <fullName evidence="8">tRNA(Ile)-lysidine synthase</fullName>
        <ecNumber evidence="8">6.3.4.19</ecNumber>
    </recommendedName>
    <alternativeName>
        <fullName evidence="8">tRNA(Ile)-2-lysyl-cytidine synthase</fullName>
    </alternativeName>
    <alternativeName>
        <fullName evidence="8">tRNA(Ile)-lysidine synthetase</fullName>
    </alternativeName>
</protein>
<dbReference type="GO" id="GO:0032267">
    <property type="term" value="F:tRNA(Ile)-lysidine synthase activity"/>
    <property type="evidence" value="ECO:0007669"/>
    <property type="project" value="UniProtKB-EC"/>
</dbReference>
<gene>
    <name evidence="8 10" type="primary">tilS</name>
    <name evidence="10" type="ORF">H7B90_30200</name>
</gene>
<dbReference type="SMART" id="SM00977">
    <property type="entry name" value="TilS_C"/>
    <property type="match status" value="1"/>
</dbReference>
<evidence type="ECO:0000259" key="9">
    <source>
        <dbReference type="SMART" id="SM00977"/>
    </source>
</evidence>
<dbReference type="GO" id="GO:0005737">
    <property type="term" value="C:cytoplasm"/>
    <property type="evidence" value="ECO:0007669"/>
    <property type="project" value="UniProtKB-SubCell"/>
</dbReference>
<comment type="caution">
    <text evidence="10">The sequence shown here is derived from an EMBL/GenBank/DDBJ whole genome shotgun (WGS) entry which is preliminary data.</text>
</comment>
<dbReference type="EC" id="6.3.4.19" evidence="8"/>
<organism evidence="10 11">
    <name type="scientific">Cohnella xylanilytica</name>
    <dbReference type="NCBI Taxonomy" id="557555"/>
    <lineage>
        <taxon>Bacteria</taxon>
        <taxon>Bacillati</taxon>
        <taxon>Bacillota</taxon>
        <taxon>Bacilli</taxon>
        <taxon>Bacillales</taxon>
        <taxon>Paenibacillaceae</taxon>
        <taxon>Cohnella</taxon>
    </lineage>
</organism>
<keyword evidence="11" id="KW-1185">Reference proteome</keyword>